<dbReference type="OrthoDB" id="10255013at2759"/>
<dbReference type="FunCoup" id="A0A0V0QEB3">
    <property type="interactions" value="7"/>
</dbReference>
<proteinExistence type="inferred from homology"/>
<feature type="domain" description="T-SNARE coiled-coil homology" evidence="5">
    <location>
        <begin position="209"/>
        <end position="266"/>
    </location>
</feature>
<dbReference type="GO" id="GO:0005886">
    <property type="term" value="C:plasma membrane"/>
    <property type="evidence" value="ECO:0007669"/>
    <property type="project" value="TreeGrafter"/>
</dbReference>
<dbReference type="GO" id="GO:0000149">
    <property type="term" value="F:SNARE binding"/>
    <property type="evidence" value="ECO:0007669"/>
    <property type="project" value="TreeGrafter"/>
</dbReference>
<dbReference type="EMBL" id="LDAU01000185">
    <property type="protein sequence ID" value="KRX00551.1"/>
    <property type="molecule type" value="Genomic_DNA"/>
</dbReference>
<evidence type="ECO:0000256" key="2">
    <source>
        <dbReference type="ARBA" id="ARBA00009063"/>
    </source>
</evidence>
<dbReference type="PROSITE" id="PS50192">
    <property type="entry name" value="T_SNARE"/>
    <property type="match status" value="1"/>
</dbReference>
<evidence type="ECO:0000313" key="6">
    <source>
        <dbReference type="EMBL" id="KRX00551.1"/>
    </source>
</evidence>
<dbReference type="Pfam" id="PF05739">
    <property type="entry name" value="SNARE"/>
    <property type="match status" value="1"/>
</dbReference>
<evidence type="ECO:0000259" key="5">
    <source>
        <dbReference type="PROSITE" id="PS50192"/>
    </source>
</evidence>
<dbReference type="GO" id="GO:0048278">
    <property type="term" value="P:vesicle docking"/>
    <property type="evidence" value="ECO:0007669"/>
    <property type="project" value="TreeGrafter"/>
</dbReference>
<keyword evidence="7" id="KW-1185">Reference proteome</keyword>
<dbReference type="SUPFAM" id="SSF47661">
    <property type="entry name" value="t-snare proteins"/>
    <property type="match status" value="1"/>
</dbReference>
<dbReference type="InterPro" id="IPR045242">
    <property type="entry name" value="Syntaxin"/>
</dbReference>
<dbReference type="PANTHER" id="PTHR19957">
    <property type="entry name" value="SYNTAXIN"/>
    <property type="match status" value="1"/>
</dbReference>
<protein>
    <submittedName>
        <fullName evidence="6">t-SNARE</fullName>
    </submittedName>
</protein>
<comment type="similarity">
    <text evidence="2">Belongs to the syntaxin family.</text>
</comment>
<keyword evidence="4" id="KW-1133">Transmembrane helix</keyword>
<sequence>MNDLYYELQDIYNNNNGGVRLSQMSSARNSVQQEDLMAEFRMNSERVRIIIRMIEQNNNEIAELRQLMIHSTSSAKEKEINGKLQELANDNVRHTQNMKSLMEAIEADIKKSEQEYPGETETLAKQYQKRALAAEVSKLLQESQTIHSEYKQSAKNKIERQIQILDPNLSHAKRQELMEDPDGLQKVMQMQTLGTASLQIRHRVDDIVEKAREVQKLERTMEQCYQMMTEIAFLVSTQGEMLDDIEANLDGAKNYIQKAAKVMEKEKKVHQKARKKMCCIIFLGLAIILLITSPLWIKLLRNWLT</sequence>
<dbReference type="Gene3D" id="1.20.58.70">
    <property type="match status" value="1"/>
</dbReference>
<dbReference type="GO" id="GO:0006887">
    <property type="term" value="P:exocytosis"/>
    <property type="evidence" value="ECO:0007669"/>
    <property type="project" value="TreeGrafter"/>
</dbReference>
<dbReference type="GO" id="GO:0012505">
    <property type="term" value="C:endomembrane system"/>
    <property type="evidence" value="ECO:0007669"/>
    <property type="project" value="TreeGrafter"/>
</dbReference>
<evidence type="ECO:0000256" key="4">
    <source>
        <dbReference type="SAM" id="Phobius"/>
    </source>
</evidence>
<dbReference type="InterPro" id="IPR010989">
    <property type="entry name" value="SNARE"/>
</dbReference>
<dbReference type="Proteomes" id="UP000054937">
    <property type="component" value="Unassembled WGS sequence"/>
</dbReference>
<comment type="caution">
    <text evidence="6">The sequence shown here is derived from an EMBL/GenBank/DDBJ whole genome shotgun (WGS) entry which is preliminary data.</text>
</comment>
<dbReference type="Gene3D" id="1.20.5.110">
    <property type="match status" value="1"/>
</dbReference>
<accession>A0A0V0QEB3</accession>
<keyword evidence="3" id="KW-0175">Coiled coil</keyword>
<dbReference type="AlphaFoldDB" id="A0A0V0QEB3"/>
<reference evidence="6 7" key="1">
    <citation type="journal article" date="2015" name="Sci. Rep.">
        <title>Genome of the facultative scuticociliatosis pathogen Pseudocohnilembus persalinus provides insight into its virulence through horizontal gene transfer.</title>
        <authorList>
            <person name="Xiong J."/>
            <person name="Wang G."/>
            <person name="Cheng J."/>
            <person name="Tian M."/>
            <person name="Pan X."/>
            <person name="Warren A."/>
            <person name="Jiang C."/>
            <person name="Yuan D."/>
            <person name="Miao W."/>
        </authorList>
    </citation>
    <scope>NUCLEOTIDE SEQUENCE [LARGE SCALE GENOMIC DNA]</scope>
    <source>
        <strain evidence="6">36N120E</strain>
    </source>
</reference>
<dbReference type="CDD" id="cd15848">
    <property type="entry name" value="SNARE_syntaxin1-like"/>
    <property type="match status" value="1"/>
</dbReference>
<gene>
    <name evidence="6" type="ORF">PPERSA_04572</name>
</gene>
<evidence type="ECO:0000256" key="1">
    <source>
        <dbReference type="ARBA" id="ARBA00004211"/>
    </source>
</evidence>
<feature type="coiled-coil region" evidence="3">
    <location>
        <begin position="84"/>
        <end position="115"/>
    </location>
</feature>
<keyword evidence="4" id="KW-0472">Membrane</keyword>
<evidence type="ECO:0000256" key="3">
    <source>
        <dbReference type="SAM" id="Coils"/>
    </source>
</evidence>
<feature type="transmembrane region" description="Helical" evidence="4">
    <location>
        <begin position="277"/>
        <end position="297"/>
    </location>
</feature>
<dbReference type="GO" id="GO:0031201">
    <property type="term" value="C:SNARE complex"/>
    <property type="evidence" value="ECO:0007669"/>
    <property type="project" value="TreeGrafter"/>
</dbReference>
<organism evidence="6 7">
    <name type="scientific">Pseudocohnilembus persalinus</name>
    <name type="common">Ciliate</name>
    <dbReference type="NCBI Taxonomy" id="266149"/>
    <lineage>
        <taxon>Eukaryota</taxon>
        <taxon>Sar</taxon>
        <taxon>Alveolata</taxon>
        <taxon>Ciliophora</taxon>
        <taxon>Intramacronucleata</taxon>
        <taxon>Oligohymenophorea</taxon>
        <taxon>Scuticociliatia</taxon>
        <taxon>Philasterida</taxon>
        <taxon>Pseudocohnilembidae</taxon>
        <taxon>Pseudocohnilembus</taxon>
    </lineage>
</organism>
<evidence type="ECO:0000313" key="7">
    <source>
        <dbReference type="Proteomes" id="UP000054937"/>
    </source>
</evidence>
<dbReference type="PANTHER" id="PTHR19957:SF307">
    <property type="entry name" value="PROTEIN SSO1-RELATED"/>
    <property type="match status" value="1"/>
</dbReference>
<dbReference type="SMART" id="SM00397">
    <property type="entry name" value="t_SNARE"/>
    <property type="match status" value="1"/>
</dbReference>
<comment type="subcellular location">
    <subcellularLocation>
        <location evidence="1">Membrane</location>
        <topology evidence="1">Single-pass type IV membrane protein</topology>
    </subcellularLocation>
</comment>
<dbReference type="GO" id="GO:0006906">
    <property type="term" value="P:vesicle fusion"/>
    <property type="evidence" value="ECO:0007669"/>
    <property type="project" value="TreeGrafter"/>
</dbReference>
<name>A0A0V0QEB3_PSEPJ</name>
<dbReference type="GO" id="GO:0006886">
    <property type="term" value="P:intracellular protein transport"/>
    <property type="evidence" value="ECO:0007669"/>
    <property type="project" value="TreeGrafter"/>
</dbReference>
<dbReference type="OMA" id="RWICFIL"/>
<dbReference type="InterPro" id="IPR000727">
    <property type="entry name" value="T_SNARE_dom"/>
</dbReference>
<dbReference type="GO" id="GO:0005484">
    <property type="term" value="F:SNAP receptor activity"/>
    <property type="evidence" value="ECO:0007669"/>
    <property type="project" value="TreeGrafter"/>
</dbReference>
<keyword evidence="4" id="KW-0812">Transmembrane</keyword>
<dbReference type="InParanoid" id="A0A0V0QEB3"/>